<dbReference type="GO" id="GO:0022857">
    <property type="term" value="F:transmembrane transporter activity"/>
    <property type="evidence" value="ECO:0007669"/>
    <property type="project" value="InterPro"/>
</dbReference>
<dbReference type="Gene3D" id="3.40.190.10">
    <property type="entry name" value="Periplasmic binding protein-like II"/>
    <property type="match status" value="1"/>
</dbReference>
<evidence type="ECO:0000313" key="2">
    <source>
        <dbReference type="EMBL" id="GHF13342.1"/>
    </source>
</evidence>
<accession>A0A919E4X2</accession>
<protein>
    <recommendedName>
        <fullName evidence="1">ABC-type glycine betaine transport system substrate-binding domain-containing protein</fullName>
    </recommendedName>
</protein>
<dbReference type="Pfam" id="PF04069">
    <property type="entry name" value="OpuAC"/>
    <property type="match status" value="1"/>
</dbReference>
<reference evidence="2" key="1">
    <citation type="journal article" date="2014" name="Int. J. Syst. Evol. Microbiol.">
        <title>Complete genome sequence of Corynebacterium casei LMG S-19264T (=DSM 44701T), isolated from a smear-ripened cheese.</title>
        <authorList>
            <consortium name="US DOE Joint Genome Institute (JGI-PGF)"/>
            <person name="Walter F."/>
            <person name="Albersmeier A."/>
            <person name="Kalinowski J."/>
            <person name="Ruckert C."/>
        </authorList>
    </citation>
    <scope>NUCLEOTIDE SEQUENCE</scope>
    <source>
        <strain evidence="2">JCM 3302</strain>
    </source>
</reference>
<evidence type="ECO:0000313" key="3">
    <source>
        <dbReference type="Proteomes" id="UP000641386"/>
    </source>
</evidence>
<proteinExistence type="predicted"/>
<sequence length="82" mass="8535">MSALRQGSIGAVPEYTGRRPHVSGDIVPLFKRDVLTQPMADACNAVSAKLTTTVLGELDAQVAKGADPEAVARTWLSADGLA</sequence>
<organism evidence="2 3">
    <name type="scientific">Streptomyces spiralis</name>
    <dbReference type="NCBI Taxonomy" id="66376"/>
    <lineage>
        <taxon>Bacteria</taxon>
        <taxon>Bacillati</taxon>
        <taxon>Actinomycetota</taxon>
        <taxon>Actinomycetes</taxon>
        <taxon>Kitasatosporales</taxon>
        <taxon>Streptomycetaceae</taxon>
        <taxon>Streptomyces</taxon>
    </lineage>
</organism>
<name>A0A919E4X2_9ACTN</name>
<reference evidence="2" key="2">
    <citation type="submission" date="2020-09" db="EMBL/GenBank/DDBJ databases">
        <authorList>
            <person name="Sun Q."/>
            <person name="Ohkuma M."/>
        </authorList>
    </citation>
    <scope>NUCLEOTIDE SEQUENCE</scope>
    <source>
        <strain evidence="2">JCM 3302</strain>
    </source>
</reference>
<keyword evidence="3" id="KW-1185">Reference proteome</keyword>
<feature type="domain" description="ABC-type glycine betaine transport system substrate-binding" evidence="1">
    <location>
        <begin position="24"/>
        <end position="77"/>
    </location>
</feature>
<dbReference type="GO" id="GO:0043190">
    <property type="term" value="C:ATP-binding cassette (ABC) transporter complex"/>
    <property type="evidence" value="ECO:0007669"/>
    <property type="project" value="InterPro"/>
</dbReference>
<dbReference type="InterPro" id="IPR007210">
    <property type="entry name" value="ABC_Gly_betaine_transp_sub-bd"/>
</dbReference>
<comment type="caution">
    <text evidence="2">The sequence shown here is derived from an EMBL/GenBank/DDBJ whole genome shotgun (WGS) entry which is preliminary data.</text>
</comment>
<gene>
    <name evidence="2" type="ORF">GCM10014715_81120</name>
</gene>
<dbReference type="AlphaFoldDB" id="A0A919E4X2"/>
<evidence type="ECO:0000259" key="1">
    <source>
        <dbReference type="Pfam" id="PF04069"/>
    </source>
</evidence>
<dbReference type="EMBL" id="BNBC01000064">
    <property type="protein sequence ID" value="GHF13342.1"/>
    <property type="molecule type" value="Genomic_DNA"/>
</dbReference>
<dbReference type="Proteomes" id="UP000641386">
    <property type="component" value="Unassembled WGS sequence"/>
</dbReference>